<sequence length="81" mass="9253">MPVVVMAYQIETDLKSARDPRPDPEDGHYAAIRSEVCKDLQYCVHGLNPAPVPYEPDELKWCQSEGHHCLRTTRQTALFVE</sequence>
<gene>
    <name evidence="1" type="ORF">PoB_001103500</name>
</gene>
<reference evidence="1 2" key="1">
    <citation type="journal article" date="2021" name="Elife">
        <title>Chloroplast acquisition without the gene transfer in kleptoplastic sea slugs, Plakobranchus ocellatus.</title>
        <authorList>
            <person name="Maeda T."/>
            <person name="Takahashi S."/>
            <person name="Yoshida T."/>
            <person name="Shimamura S."/>
            <person name="Takaki Y."/>
            <person name="Nagai Y."/>
            <person name="Toyoda A."/>
            <person name="Suzuki Y."/>
            <person name="Arimoto A."/>
            <person name="Ishii H."/>
            <person name="Satoh N."/>
            <person name="Nishiyama T."/>
            <person name="Hasebe M."/>
            <person name="Maruyama T."/>
            <person name="Minagawa J."/>
            <person name="Obokata J."/>
            <person name="Shigenobu S."/>
        </authorList>
    </citation>
    <scope>NUCLEOTIDE SEQUENCE [LARGE SCALE GENOMIC DNA]</scope>
</reference>
<organism evidence="1 2">
    <name type="scientific">Plakobranchus ocellatus</name>
    <dbReference type="NCBI Taxonomy" id="259542"/>
    <lineage>
        <taxon>Eukaryota</taxon>
        <taxon>Metazoa</taxon>
        <taxon>Spiralia</taxon>
        <taxon>Lophotrochozoa</taxon>
        <taxon>Mollusca</taxon>
        <taxon>Gastropoda</taxon>
        <taxon>Heterobranchia</taxon>
        <taxon>Euthyneura</taxon>
        <taxon>Panpulmonata</taxon>
        <taxon>Sacoglossa</taxon>
        <taxon>Placobranchoidea</taxon>
        <taxon>Plakobranchidae</taxon>
        <taxon>Plakobranchus</taxon>
    </lineage>
</organism>
<proteinExistence type="predicted"/>
<dbReference type="EMBL" id="BLXT01001319">
    <property type="protein sequence ID" value="GFN84529.1"/>
    <property type="molecule type" value="Genomic_DNA"/>
</dbReference>
<protein>
    <submittedName>
        <fullName evidence="1">Uncharacterized protein</fullName>
    </submittedName>
</protein>
<dbReference type="Proteomes" id="UP000735302">
    <property type="component" value="Unassembled WGS sequence"/>
</dbReference>
<comment type="caution">
    <text evidence="1">The sequence shown here is derived from an EMBL/GenBank/DDBJ whole genome shotgun (WGS) entry which is preliminary data.</text>
</comment>
<keyword evidence="2" id="KW-1185">Reference proteome</keyword>
<evidence type="ECO:0000313" key="1">
    <source>
        <dbReference type="EMBL" id="GFN84529.1"/>
    </source>
</evidence>
<name>A0AAV3YN73_9GAST</name>
<evidence type="ECO:0000313" key="2">
    <source>
        <dbReference type="Proteomes" id="UP000735302"/>
    </source>
</evidence>
<accession>A0AAV3YN73</accession>
<dbReference type="AlphaFoldDB" id="A0AAV3YN73"/>